<dbReference type="PRINTS" id="PR00173">
    <property type="entry name" value="EDTRNSPORT"/>
</dbReference>
<evidence type="ECO:0000256" key="7">
    <source>
        <dbReference type="SAM" id="Phobius"/>
    </source>
</evidence>
<dbReference type="Gene3D" id="1.10.3860.10">
    <property type="entry name" value="Sodium:dicarboxylate symporter"/>
    <property type="match status" value="1"/>
</dbReference>
<keyword evidence="2" id="KW-0813">Transport</keyword>
<dbReference type="PANTHER" id="PTHR42865">
    <property type="entry name" value="PROTON/GLUTAMATE-ASPARTATE SYMPORTER"/>
    <property type="match status" value="1"/>
</dbReference>
<feature type="transmembrane region" description="Helical" evidence="7">
    <location>
        <begin position="330"/>
        <end position="352"/>
    </location>
</feature>
<feature type="transmembrane region" description="Helical" evidence="7">
    <location>
        <begin position="304"/>
        <end position="324"/>
    </location>
</feature>
<sequence length="409" mass="44139">MNILKLIHQSSAWQRVLIGMIAGIIVGLYFGKQVSALSYLGIIFLNLIKMVTIPLIFFTIIYGITSIDSSGGLYRISIKAIATFILTAFMAVCVGLITAKLLQPGHNVDLSILINNAPPNSQAQSLIDILIGIIPTNVVASLAEGHILQVIVFSFFVGVTLHTKRDSCQDLIKICHQISKLLFQMIETIMRIAPIGVFGYIAAIVGNEGITILFTMAKLVLAIFVGCIIQYILFGVMILLWGKMSPMPFYRKMLEPQLLAFSTSSSKATLVPLMKVAESRLGISTQNSKFLLPLSAALNMDGGAIYQSICAVFFSQALGIHLSWADYGTLIIMCTIASIGGAGIPGGVLLFLGMVLQSVGIPIDGVLIVASVDRILDMVTTMINVTGDACVTLLIDRSENTLDKKIYDS</sequence>
<dbReference type="RefSeq" id="WP_323738555.1">
    <property type="nucleotide sequence ID" value="NZ_CP112932.1"/>
</dbReference>
<evidence type="ECO:0000256" key="3">
    <source>
        <dbReference type="ARBA" id="ARBA00022475"/>
    </source>
</evidence>
<keyword evidence="5 7" id="KW-1133">Transmembrane helix</keyword>
<gene>
    <name evidence="8" type="ORF">Trichorick_00373</name>
</gene>
<dbReference type="Proteomes" id="UP001326613">
    <property type="component" value="Chromosome"/>
</dbReference>
<organism evidence="8 9">
    <name type="scientific">Candidatus Trichorickettsia mobilis</name>
    <dbReference type="NCBI Taxonomy" id="1346319"/>
    <lineage>
        <taxon>Bacteria</taxon>
        <taxon>Pseudomonadati</taxon>
        <taxon>Pseudomonadota</taxon>
        <taxon>Alphaproteobacteria</taxon>
        <taxon>Rickettsiales</taxon>
        <taxon>Rickettsiaceae</taxon>
        <taxon>Rickettsieae</taxon>
        <taxon>Candidatus Trichorickettsia</taxon>
    </lineage>
</organism>
<protein>
    <submittedName>
        <fullName evidence="8">Dicarboxylate/amino acid:cation symporter</fullName>
    </submittedName>
</protein>
<evidence type="ECO:0000256" key="4">
    <source>
        <dbReference type="ARBA" id="ARBA00022692"/>
    </source>
</evidence>
<dbReference type="PANTHER" id="PTHR42865:SF7">
    <property type="entry name" value="PROTON_GLUTAMATE-ASPARTATE SYMPORTER"/>
    <property type="match status" value="1"/>
</dbReference>
<comment type="subcellular location">
    <subcellularLocation>
        <location evidence="1">Cell membrane</location>
        <topology evidence="1">Multi-pass membrane protein</topology>
    </subcellularLocation>
</comment>
<dbReference type="InterPro" id="IPR001991">
    <property type="entry name" value="Na-dicarboxylate_symporter"/>
</dbReference>
<reference evidence="8 9" key="1">
    <citation type="submission" date="2022-10" db="EMBL/GenBank/DDBJ databases">
        <title>Host association and intracellularity evolved multiple times independently in the Rickettsiales.</title>
        <authorList>
            <person name="Castelli M."/>
            <person name="Nardi T."/>
            <person name="Gammuto L."/>
            <person name="Bellinzona G."/>
            <person name="Sabaneyeva E."/>
            <person name="Potekhin A."/>
            <person name="Serra V."/>
            <person name="Petroni G."/>
            <person name="Sassera D."/>
        </authorList>
    </citation>
    <scope>NUCLEOTIDE SEQUENCE [LARGE SCALE GENOMIC DNA]</scope>
    <source>
        <strain evidence="8 9">Kr 154-4</strain>
    </source>
</reference>
<keyword evidence="9" id="KW-1185">Reference proteome</keyword>
<proteinExistence type="predicted"/>
<dbReference type="InterPro" id="IPR036458">
    <property type="entry name" value="Na:dicarbo_symporter_sf"/>
</dbReference>
<evidence type="ECO:0000256" key="2">
    <source>
        <dbReference type="ARBA" id="ARBA00022448"/>
    </source>
</evidence>
<feature type="transmembrane region" description="Helical" evidence="7">
    <location>
        <begin position="76"/>
        <end position="99"/>
    </location>
</feature>
<dbReference type="SUPFAM" id="SSF118215">
    <property type="entry name" value="Proton glutamate symport protein"/>
    <property type="match status" value="1"/>
</dbReference>
<evidence type="ECO:0000256" key="5">
    <source>
        <dbReference type="ARBA" id="ARBA00022989"/>
    </source>
</evidence>
<evidence type="ECO:0000256" key="6">
    <source>
        <dbReference type="ARBA" id="ARBA00023136"/>
    </source>
</evidence>
<keyword evidence="3" id="KW-1003">Cell membrane</keyword>
<feature type="transmembrane region" description="Helical" evidence="7">
    <location>
        <begin position="192"/>
        <end position="214"/>
    </location>
</feature>
<dbReference type="Pfam" id="PF00375">
    <property type="entry name" value="SDF"/>
    <property type="match status" value="1"/>
</dbReference>
<accession>A0ABZ0UR37</accession>
<feature type="transmembrane region" description="Helical" evidence="7">
    <location>
        <begin position="12"/>
        <end position="30"/>
    </location>
</feature>
<dbReference type="EMBL" id="CP112932">
    <property type="protein sequence ID" value="WPY00495.1"/>
    <property type="molecule type" value="Genomic_DNA"/>
</dbReference>
<keyword evidence="6 7" id="KW-0472">Membrane</keyword>
<name>A0ABZ0UR37_9RICK</name>
<evidence type="ECO:0000313" key="8">
    <source>
        <dbReference type="EMBL" id="WPY00495.1"/>
    </source>
</evidence>
<keyword evidence="4 7" id="KW-0812">Transmembrane</keyword>
<evidence type="ECO:0000313" key="9">
    <source>
        <dbReference type="Proteomes" id="UP001326613"/>
    </source>
</evidence>
<evidence type="ECO:0000256" key="1">
    <source>
        <dbReference type="ARBA" id="ARBA00004651"/>
    </source>
</evidence>
<feature type="transmembrane region" description="Helical" evidence="7">
    <location>
        <begin position="36"/>
        <end position="64"/>
    </location>
</feature>
<feature type="transmembrane region" description="Helical" evidence="7">
    <location>
        <begin position="220"/>
        <end position="242"/>
    </location>
</feature>